<dbReference type="InterPro" id="IPR019051">
    <property type="entry name" value="Trp_biosyn_TM_oprn/chp"/>
</dbReference>
<feature type="region of interest" description="Disordered" evidence="1">
    <location>
        <begin position="158"/>
        <end position="194"/>
    </location>
</feature>
<protein>
    <submittedName>
        <fullName evidence="3">Putative membrane protein (TIGR02234 family)</fullName>
    </submittedName>
</protein>
<evidence type="ECO:0000313" key="3">
    <source>
        <dbReference type="EMBL" id="MBA9006450.1"/>
    </source>
</evidence>
<dbReference type="RefSeq" id="WP_182707363.1">
    <property type="nucleotide sequence ID" value="NZ_JACJII010000001.1"/>
</dbReference>
<keyword evidence="2" id="KW-0812">Transmembrane</keyword>
<evidence type="ECO:0000256" key="1">
    <source>
        <dbReference type="SAM" id="MobiDB-lite"/>
    </source>
</evidence>
<keyword evidence="2" id="KW-1133">Transmembrane helix</keyword>
<organism evidence="3 4">
    <name type="scientific">Thermomonospora cellulosilytica</name>
    <dbReference type="NCBI Taxonomy" id="1411118"/>
    <lineage>
        <taxon>Bacteria</taxon>
        <taxon>Bacillati</taxon>
        <taxon>Actinomycetota</taxon>
        <taxon>Actinomycetes</taxon>
        <taxon>Streptosporangiales</taxon>
        <taxon>Thermomonosporaceae</taxon>
        <taxon>Thermomonospora</taxon>
    </lineage>
</organism>
<name>A0A7W3RBP7_9ACTN</name>
<feature type="transmembrane region" description="Helical" evidence="2">
    <location>
        <begin position="77"/>
        <end position="98"/>
    </location>
</feature>
<keyword evidence="2" id="KW-0472">Membrane</keyword>
<keyword evidence="4" id="KW-1185">Reference proteome</keyword>
<feature type="transmembrane region" description="Helical" evidence="2">
    <location>
        <begin position="50"/>
        <end position="70"/>
    </location>
</feature>
<feature type="compositionally biased region" description="Basic and acidic residues" evidence="1">
    <location>
        <begin position="182"/>
        <end position="194"/>
    </location>
</feature>
<gene>
    <name evidence="3" type="ORF">HNR21_005332</name>
</gene>
<dbReference type="AlphaFoldDB" id="A0A7W3RBP7"/>
<dbReference type="Pfam" id="PF09534">
    <property type="entry name" value="Trp_oprn_chp"/>
    <property type="match status" value="1"/>
</dbReference>
<evidence type="ECO:0000256" key="2">
    <source>
        <dbReference type="SAM" id="Phobius"/>
    </source>
</evidence>
<sequence>MNVRRERAAAVLACAAGAGLVLLAAGREWAAVRAHGAITPIDRTLTGADLTGAVSALGWAGLAALAALVATRGRVRAAVGALLVLLGAGAAYTAAAAVRRSHVLATAEEHSTLLRLGADLSVTTTWWWAVAAAGGVLMAAAGVLTMVRGHRWPGMSARYDRPGAGRPARRPAPDDPAGLWKLLDRGEDPTVRGE</sequence>
<evidence type="ECO:0000313" key="4">
    <source>
        <dbReference type="Proteomes" id="UP000539313"/>
    </source>
</evidence>
<feature type="transmembrane region" description="Helical" evidence="2">
    <location>
        <begin position="126"/>
        <end position="147"/>
    </location>
</feature>
<dbReference type="Proteomes" id="UP000539313">
    <property type="component" value="Unassembled WGS sequence"/>
</dbReference>
<proteinExistence type="predicted"/>
<comment type="caution">
    <text evidence="3">The sequence shown here is derived from an EMBL/GenBank/DDBJ whole genome shotgun (WGS) entry which is preliminary data.</text>
</comment>
<dbReference type="EMBL" id="JACJII010000001">
    <property type="protein sequence ID" value="MBA9006450.1"/>
    <property type="molecule type" value="Genomic_DNA"/>
</dbReference>
<accession>A0A7W3RBP7</accession>
<reference evidence="3 4" key="1">
    <citation type="submission" date="2020-08" db="EMBL/GenBank/DDBJ databases">
        <title>Sequencing the genomes of 1000 actinobacteria strains.</title>
        <authorList>
            <person name="Klenk H.-P."/>
        </authorList>
    </citation>
    <scope>NUCLEOTIDE SEQUENCE [LARGE SCALE GENOMIC DNA]</scope>
    <source>
        <strain evidence="3 4">DSM 45823</strain>
    </source>
</reference>